<reference evidence="2" key="1">
    <citation type="submission" date="2020-09" db="EMBL/GenBank/DDBJ databases">
        <title>Novel species in genus Aeromicrobium.</title>
        <authorList>
            <person name="Zhang G."/>
        </authorList>
    </citation>
    <scope>NUCLEOTIDE SEQUENCE</scope>
    <source>
        <strain evidence="2">Zg-636</strain>
    </source>
</reference>
<dbReference type="EMBL" id="JACTVM010000002">
    <property type="protein sequence ID" value="MBC9226310.1"/>
    <property type="molecule type" value="Genomic_DNA"/>
</dbReference>
<keyword evidence="1" id="KW-1133">Transmembrane helix</keyword>
<accession>A0A8I0EWG4</accession>
<evidence type="ECO:0000256" key="1">
    <source>
        <dbReference type="SAM" id="Phobius"/>
    </source>
</evidence>
<organism evidence="2 3">
    <name type="scientific">Aeromicrobium senzhongii</name>
    <dbReference type="NCBI Taxonomy" id="2663859"/>
    <lineage>
        <taxon>Bacteria</taxon>
        <taxon>Bacillati</taxon>
        <taxon>Actinomycetota</taxon>
        <taxon>Actinomycetes</taxon>
        <taxon>Propionibacteriales</taxon>
        <taxon>Nocardioidaceae</taxon>
        <taxon>Aeromicrobium</taxon>
    </lineage>
</organism>
<gene>
    <name evidence="2" type="ORF">IBG24_08280</name>
</gene>
<feature type="transmembrane region" description="Helical" evidence="1">
    <location>
        <begin position="71"/>
        <end position="92"/>
    </location>
</feature>
<dbReference type="RefSeq" id="WP_187769212.1">
    <property type="nucleotide sequence ID" value="NZ_JACTVM010000002.1"/>
</dbReference>
<dbReference type="Proteomes" id="UP000620591">
    <property type="component" value="Unassembled WGS sequence"/>
</dbReference>
<dbReference type="InterPro" id="IPR021315">
    <property type="entry name" value="Gap/Sap"/>
</dbReference>
<proteinExistence type="predicted"/>
<feature type="transmembrane region" description="Helical" evidence="1">
    <location>
        <begin position="193"/>
        <end position="213"/>
    </location>
</feature>
<keyword evidence="1" id="KW-0812">Transmembrane</keyword>
<name>A0A8I0EWG4_9ACTN</name>
<feature type="transmembrane region" description="Helical" evidence="1">
    <location>
        <begin position="146"/>
        <end position="173"/>
    </location>
</feature>
<keyword evidence="1" id="KW-0472">Membrane</keyword>
<dbReference type="AlphaFoldDB" id="A0A8I0EWG4"/>
<dbReference type="Pfam" id="PF11139">
    <property type="entry name" value="SfLAP"/>
    <property type="match status" value="1"/>
</dbReference>
<feature type="transmembrane region" description="Helical" evidence="1">
    <location>
        <begin position="112"/>
        <end position="134"/>
    </location>
</feature>
<evidence type="ECO:0000313" key="2">
    <source>
        <dbReference type="EMBL" id="MBC9226310.1"/>
    </source>
</evidence>
<evidence type="ECO:0000313" key="3">
    <source>
        <dbReference type="Proteomes" id="UP000620591"/>
    </source>
</evidence>
<comment type="caution">
    <text evidence="2">The sequence shown here is derived from an EMBL/GenBank/DDBJ whole genome shotgun (WGS) entry which is preliminary data.</text>
</comment>
<feature type="transmembrane region" description="Helical" evidence="1">
    <location>
        <begin position="38"/>
        <end position="59"/>
    </location>
</feature>
<protein>
    <submittedName>
        <fullName evidence="2">GAP family protein</fullName>
    </submittedName>
</protein>
<sequence>MLSVLALVIPLSLVGAVSPVMMTEQTVLLSGRNGRRIAGCYALGVGGTLLVLLSALVLFGRSIALPEEPRLSASLDVGLGVLLLLIAAVLRYRRPRAPKPKKSHDRGLGPSAALGFGVFSMATNFTTLAVMVPVAKEIAASHIDVLERLIVVAIVTVLGAVPAWLPLAMTLVAPQPTRRLLQALSHFIDAKGRLVTVLILTAGGLFLVGRGIVHMLGL</sequence>